<evidence type="ECO:0000313" key="2">
    <source>
        <dbReference type="EMBL" id="HIU43058.1"/>
    </source>
</evidence>
<organism evidence="2 3">
    <name type="scientific">Candidatus Ventrousia excrementavium</name>
    <dbReference type="NCBI Taxonomy" id="2840961"/>
    <lineage>
        <taxon>Bacteria</taxon>
        <taxon>Bacillati</taxon>
        <taxon>Bacillota</taxon>
        <taxon>Clostridia</taxon>
        <taxon>Eubacteriales</taxon>
        <taxon>Clostridiaceae</taxon>
        <taxon>Clostridiaceae incertae sedis</taxon>
        <taxon>Candidatus Ventrousia</taxon>
    </lineage>
</organism>
<feature type="transmembrane region" description="Helical" evidence="1">
    <location>
        <begin position="12"/>
        <end position="32"/>
    </location>
</feature>
<dbReference type="Proteomes" id="UP000824073">
    <property type="component" value="Unassembled WGS sequence"/>
</dbReference>
<accession>A0A9D1IT25</accession>
<comment type="caution">
    <text evidence="2">The sequence shown here is derived from an EMBL/GenBank/DDBJ whole genome shotgun (WGS) entry which is preliminary data.</text>
</comment>
<dbReference type="EMBL" id="DVMR01000023">
    <property type="protein sequence ID" value="HIU43058.1"/>
    <property type="molecule type" value="Genomic_DNA"/>
</dbReference>
<name>A0A9D1IT25_9CLOT</name>
<reference evidence="2" key="1">
    <citation type="submission" date="2020-10" db="EMBL/GenBank/DDBJ databases">
        <authorList>
            <person name="Gilroy R."/>
        </authorList>
    </citation>
    <scope>NUCLEOTIDE SEQUENCE</scope>
    <source>
        <strain evidence="2">CHK191-8634</strain>
    </source>
</reference>
<keyword evidence="1" id="KW-0472">Membrane</keyword>
<sequence length="112" mass="12431">MKRVRVKPGRTQSMVGFFGGLLFVVLGIVVVIPTFGAFGIIWTLFAGVIAGVNGFNVFSQKGVTSHEILIDDGDSAGTSPAERLETLRDLYERRLITQEEYEKRRAEIIDEL</sequence>
<feature type="transmembrane region" description="Helical" evidence="1">
    <location>
        <begin position="38"/>
        <end position="58"/>
    </location>
</feature>
<protein>
    <submittedName>
        <fullName evidence="2">SHOCT domain-containing protein</fullName>
    </submittedName>
</protein>
<reference evidence="2" key="2">
    <citation type="journal article" date="2021" name="PeerJ">
        <title>Extensive microbial diversity within the chicken gut microbiome revealed by metagenomics and culture.</title>
        <authorList>
            <person name="Gilroy R."/>
            <person name="Ravi A."/>
            <person name="Getino M."/>
            <person name="Pursley I."/>
            <person name="Horton D.L."/>
            <person name="Alikhan N.F."/>
            <person name="Baker D."/>
            <person name="Gharbi K."/>
            <person name="Hall N."/>
            <person name="Watson M."/>
            <person name="Adriaenssens E.M."/>
            <person name="Foster-Nyarko E."/>
            <person name="Jarju S."/>
            <person name="Secka A."/>
            <person name="Antonio M."/>
            <person name="Oren A."/>
            <person name="Chaudhuri R.R."/>
            <person name="La Ragione R."/>
            <person name="Hildebrand F."/>
            <person name="Pallen M.J."/>
        </authorList>
    </citation>
    <scope>NUCLEOTIDE SEQUENCE</scope>
    <source>
        <strain evidence="2">CHK191-8634</strain>
    </source>
</reference>
<keyword evidence="1" id="KW-0812">Transmembrane</keyword>
<keyword evidence="1" id="KW-1133">Transmembrane helix</keyword>
<evidence type="ECO:0000313" key="3">
    <source>
        <dbReference type="Proteomes" id="UP000824073"/>
    </source>
</evidence>
<gene>
    <name evidence="2" type="ORF">IAB67_02035</name>
</gene>
<evidence type="ECO:0000256" key="1">
    <source>
        <dbReference type="SAM" id="Phobius"/>
    </source>
</evidence>
<dbReference type="AlphaFoldDB" id="A0A9D1IT25"/>
<proteinExistence type="predicted"/>